<dbReference type="OrthoDB" id="333971at2"/>
<dbReference type="RefSeq" id="WP_089318748.1">
    <property type="nucleotide sequence ID" value="NZ_FZOQ01000006.1"/>
</dbReference>
<proteinExistence type="predicted"/>
<evidence type="ECO:0000313" key="2">
    <source>
        <dbReference type="Proteomes" id="UP000198432"/>
    </source>
</evidence>
<dbReference type="EMBL" id="FZOQ01000006">
    <property type="protein sequence ID" value="SNS41953.1"/>
    <property type="molecule type" value="Genomic_DNA"/>
</dbReference>
<dbReference type="Proteomes" id="UP000198432">
    <property type="component" value="Unassembled WGS sequence"/>
</dbReference>
<keyword evidence="2" id="KW-1185">Reference proteome</keyword>
<name>A0A239ED65_9BACT</name>
<accession>A0A239ED65</accession>
<protein>
    <submittedName>
        <fullName evidence="1">Uncharacterized protein</fullName>
    </submittedName>
</protein>
<reference evidence="2" key="1">
    <citation type="submission" date="2017-06" db="EMBL/GenBank/DDBJ databases">
        <authorList>
            <person name="Varghese N."/>
            <person name="Submissions S."/>
        </authorList>
    </citation>
    <scope>NUCLEOTIDE SEQUENCE [LARGE SCALE GENOMIC DNA]</scope>
    <source>
        <strain evidence="2">NKM1</strain>
    </source>
</reference>
<organism evidence="1 2">
    <name type="scientific">Pontibacter ummariensis</name>
    <dbReference type="NCBI Taxonomy" id="1610492"/>
    <lineage>
        <taxon>Bacteria</taxon>
        <taxon>Pseudomonadati</taxon>
        <taxon>Bacteroidota</taxon>
        <taxon>Cytophagia</taxon>
        <taxon>Cytophagales</taxon>
        <taxon>Hymenobacteraceae</taxon>
        <taxon>Pontibacter</taxon>
    </lineage>
</organism>
<evidence type="ECO:0000313" key="1">
    <source>
        <dbReference type="EMBL" id="SNS41953.1"/>
    </source>
</evidence>
<gene>
    <name evidence="1" type="ORF">SAMN06296052_10689</name>
</gene>
<dbReference type="AlphaFoldDB" id="A0A239ED65"/>
<dbReference type="PROSITE" id="PS51257">
    <property type="entry name" value="PROKAR_LIPOPROTEIN"/>
    <property type="match status" value="1"/>
</dbReference>
<sequence>MMIKPWQVILVLLLLTFTGCARKNFFAETPVVDPTVYAKLQESPEGIDSVVVKAGKHYKRGWLHRLFWGQHNRPIWASPVKVPVFDMDTVQGGLEIEELGGGFQTTSLTLVGKDGFTYALRSIDKDPREVLPKGLRKTFMTNVLRDQISAINPYGAFVIPPLAEAAGIYHSNPRLVYVRPNDTDFGEYTDTFSDNLFMLEEKFDDEHTITPMLGNAVDIDGSGTVLENRFSENDHFIDETAFAKARLLDILVNDWDRHEGQWEWAVYEEDGEKIYRPIPEDRDNVFYRGQDGIIPWLLTRNWGIRKFESFDKEINDVKALTVNSEFIDKRALSQVTRQQFDSLAKELQVALTDEVIDRAVRQFPDSVYNLIGERTERSLISRRDMLDEAAAKFYEILAKEVLVVGTNQEDKFEVKRLDDERTEVVVRRQSDDKVYYRRTFYRPETELITLRGLAGEDEFEISGDVQRGIKVEVYGGRGEDEIKDTSRVRRGGKKTWVYDTKRGTELEKSRETKDKRTNDIRVHAFDWEGF</sequence>